<evidence type="ECO:0000313" key="1">
    <source>
        <dbReference type="EMBL" id="QNV36939.1"/>
    </source>
</evidence>
<evidence type="ECO:0000313" key="2">
    <source>
        <dbReference type="Proteomes" id="UP000516404"/>
    </source>
</evidence>
<gene>
    <name evidence="1" type="ORF">IDM49_06585</name>
</gene>
<dbReference type="GeneID" id="96623899"/>
<dbReference type="Proteomes" id="UP000516404">
    <property type="component" value="Chromosome"/>
</dbReference>
<accession>A0A7H2BB93</accession>
<reference evidence="1 2" key="1">
    <citation type="submission" date="2020-09" db="EMBL/GenBank/DDBJ databases">
        <title>Investigation of environmental microbes.</title>
        <authorList>
            <person name="Ou Y."/>
            <person name="Kang Q."/>
        </authorList>
    </citation>
    <scope>NUCLEOTIDE SEQUENCE [LARGE SCALE GENOMIC DNA]</scope>
    <source>
        <strain evidence="1 2">KJZ-14</strain>
    </source>
</reference>
<protein>
    <submittedName>
        <fullName evidence="1">Uncharacterized protein</fullName>
    </submittedName>
</protein>
<dbReference type="EMBL" id="CP061539">
    <property type="protein sequence ID" value="QNV36939.1"/>
    <property type="molecule type" value="Genomic_DNA"/>
</dbReference>
<name>A0A7H2BB93_9MICC</name>
<sequence>MSSKISRRTIVAGTAWSLPVIYTTSPVPAYAASIEEEPQQLEGNANVV</sequence>
<dbReference type="AlphaFoldDB" id="A0A7H2BB93"/>
<keyword evidence="2" id="KW-1185">Reference proteome</keyword>
<organism evidence="1 2">
    <name type="scientific">Rothia terrae</name>
    <dbReference type="NCBI Taxonomy" id="396015"/>
    <lineage>
        <taxon>Bacteria</taxon>
        <taxon>Bacillati</taxon>
        <taxon>Actinomycetota</taxon>
        <taxon>Actinomycetes</taxon>
        <taxon>Micrococcales</taxon>
        <taxon>Micrococcaceae</taxon>
        <taxon>Rothia</taxon>
    </lineage>
</organism>
<proteinExistence type="predicted"/>
<dbReference type="KEGG" id="rter:IDM49_06585"/>
<dbReference type="RefSeq" id="WP_168613977.1">
    <property type="nucleotide sequence ID" value="NZ_BAAAOX010000021.1"/>
</dbReference>